<dbReference type="SMART" id="SM00220">
    <property type="entry name" value="S_TKc"/>
    <property type="match status" value="1"/>
</dbReference>
<evidence type="ECO:0000313" key="14">
    <source>
        <dbReference type="Proteomes" id="UP000290572"/>
    </source>
</evidence>
<keyword evidence="5 10" id="KW-0547">Nucleotide-binding</keyword>
<evidence type="ECO:0000256" key="11">
    <source>
        <dbReference type="SAM" id="MobiDB-lite"/>
    </source>
</evidence>
<dbReference type="PROSITE" id="PS00108">
    <property type="entry name" value="PROTEIN_KINASE_ST"/>
    <property type="match status" value="1"/>
</dbReference>
<dbReference type="EMBL" id="QBIY01010448">
    <property type="protein sequence ID" value="RXN35838.1"/>
    <property type="molecule type" value="Genomic_DNA"/>
</dbReference>
<dbReference type="InterPro" id="IPR008271">
    <property type="entry name" value="Ser/Thr_kinase_AS"/>
</dbReference>
<dbReference type="EC" id="2.7.11.1" evidence="2"/>
<dbReference type="InterPro" id="IPR051138">
    <property type="entry name" value="PIM_Ser/Thr_kinase"/>
</dbReference>
<dbReference type="AlphaFoldDB" id="A0A498NVR9"/>
<keyword evidence="4" id="KW-0808">Transferase</keyword>
<evidence type="ECO:0000256" key="1">
    <source>
        <dbReference type="ARBA" id="ARBA00005505"/>
    </source>
</evidence>
<dbReference type="PANTHER" id="PTHR22984">
    <property type="entry name" value="SERINE/THREONINE-PROTEIN KINASE PIM"/>
    <property type="match status" value="1"/>
</dbReference>
<evidence type="ECO:0000256" key="8">
    <source>
        <dbReference type="ARBA" id="ARBA00047899"/>
    </source>
</evidence>
<dbReference type="GO" id="GO:0005737">
    <property type="term" value="C:cytoplasm"/>
    <property type="evidence" value="ECO:0007669"/>
    <property type="project" value="TreeGrafter"/>
</dbReference>
<dbReference type="GO" id="GO:0005524">
    <property type="term" value="F:ATP binding"/>
    <property type="evidence" value="ECO:0007669"/>
    <property type="project" value="UniProtKB-UniRule"/>
</dbReference>
<feature type="binding site" evidence="10">
    <location>
        <position position="222"/>
    </location>
    <ligand>
        <name>ATP</name>
        <dbReference type="ChEBI" id="CHEBI:30616"/>
    </ligand>
</feature>
<dbReference type="GO" id="GO:0004674">
    <property type="term" value="F:protein serine/threonine kinase activity"/>
    <property type="evidence" value="ECO:0007669"/>
    <property type="project" value="UniProtKB-KW"/>
</dbReference>
<gene>
    <name evidence="13" type="ORF">ROHU_003486</name>
</gene>
<comment type="catalytic activity">
    <reaction evidence="8">
        <text>L-threonyl-[protein] + ATP = O-phospho-L-threonyl-[protein] + ADP + H(+)</text>
        <dbReference type="Rhea" id="RHEA:46608"/>
        <dbReference type="Rhea" id="RHEA-COMP:11060"/>
        <dbReference type="Rhea" id="RHEA-COMP:11605"/>
        <dbReference type="ChEBI" id="CHEBI:15378"/>
        <dbReference type="ChEBI" id="CHEBI:30013"/>
        <dbReference type="ChEBI" id="CHEBI:30616"/>
        <dbReference type="ChEBI" id="CHEBI:61977"/>
        <dbReference type="ChEBI" id="CHEBI:456216"/>
        <dbReference type="EC" id="2.7.11.1"/>
    </reaction>
</comment>
<feature type="compositionally biased region" description="Basic and acidic residues" evidence="11">
    <location>
        <begin position="183"/>
        <end position="193"/>
    </location>
</feature>
<evidence type="ECO:0000256" key="4">
    <source>
        <dbReference type="ARBA" id="ARBA00022679"/>
    </source>
</evidence>
<feature type="region of interest" description="Disordered" evidence="11">
    <location>
        <begin position="139"/>
        <end position="197"/>
    </location>
</feature>
<dbReference type="Pfam" id="PF00069">
    <property type="entry name" value="Pkinase"/>
    <property type="match status" value="2"/>
</dbReference>
<evidence type="ECO:0000256" key="10">
    <source>
        <dbReference type="PROSITE-ProRule" id="PRU10141"/>
    </source>
</evidence>
<dbReference type="PROSITE" id="PS50011">
    <property type="entry name" value="PROTEIN_KINASE_DOM"/>
    <property type="match status" value="2"/>
</dbReference>
<keyword evidence="3" id="KW-0723">Serine/threonine-protein kinase</keyword>
<dbReference type="InterPro" id="IPR000719">
    <property type="entry name" value="Prot_kinase_dom"/>
</dbReference>
<keyword evidence="14" id="KW-1185">Reference proteome</keyword>
<dbReference type="SUPFAM" id="SSF56112">
    <property type="entry name" value="Protein kinase-like (PK-like)"/>
    <property type="match status" value="2"/>
</dbReference>
<feature type="region of interest" description="Disordered" evidence="11">
    <location>
        <begin position="500"/>
        <end position="526"/>
    </location>
</feature>
<evidence type="ECO:0000256" key="9">
    <source>
        <dbReference type="ARBA" id="ARBA00048679"/>
    </source>
</evidence>
<evidence type="ECO:0000259" key="12">
    <source>
        <dbReference type="PROSITE" id="PS50011"/>
    </source>
</evidence>
<name>A0A498NVR9_LABRO</name>
<dbReference type="FunFam" id="1.10.510.10:FF:000649">
    <property type="entry name" value="Si:dkey-34d22.3"/>
    <property type="match status" value="1"/>
</dbReference>
<reference evidence="13 14" key="1">
    <citation type="submission" date="2018-03" db="EMBL/GenBank/DDBJ databases">
        <title>Draft genome sequence of Rohu Carp (Labeo rohita).</title>
        <authorList>
            <person name="Das P."/>
            <person name="Kushwaha B."/>
            <person name="Joshi C.G."/>
            <person name="Kumar D."/>
            <person name="Nagpure N.S."/>
            <person name="Sahoo L."/>
            <person name="Das S.P."/>
            <person name="Bit A."/>
            <person name="Patnaik S."/>
            <person name="Meher P.K."/>
            <person name="Jayasankar P."/>
            <person name="Koringa P.G."/>
            <person name="Patel N.V."/>
            <person name="Hinsu A.T."/>
            <person name="Kumar R."/>
            <person name="Pandey M."/>
            <person name="Agarwal S."/>
            <person name="Srivastava S."/>
            <person name="Singh M."/>
            <person name="Iquebal M.A."/>
            <person name="Jaiswal S."/>
            <person name="Angadi U.B."/>
            <person name="Kumar N."/>
            <person name="Raza M."/>
            <person name="Shah T.M."/>
            <person name="Rai A."/>
            <person name="Jena J.K."/>
        </authorList>
    </citation>
    <scope>NUCLEOTIDE SEQUENCE [LARGE SCALE GENOMIC DNA]</scope>
    <source>
        <strain evidence="13">DASCIFA01</strain>
        <tissue evidence="13">Testis</tissue>
    </source>
</reference>
<evidence type="ECO:0000256" key="2">
    <source>
        <dbReference type="ARBA" id="ARBA00012513"/>
    </source>
</evidence>
<feature type="compositionally biased region" description="Polar residues" evidence="11">
    <location>
        <begin position="500"/>
        <end position="512"/>
    </location>
</feature>
<dbReference type="FunFam" id="3.30.200.20:FF:000417">
    <property type="entry name" value="Pim proto-oncogene, serine/threonine kinase,-related 64"/>
    <property type="match status" value="1"/>
</dbReference>
<proteinExistence type="inferred from homology"/>
<dbReference type="InterPro" id="IPR011009">
    <property type="entry name" value="Kinase-like_dom_sf"/>
</dbReference>
<organism evidence="13 14">
    <name type="scientific">Labeo rohita</name>
    <name type="common">Indian major carp</name>
    <name type="synonym">Cyprinus rohita</name>
    <dbReference type="NCBI Taxonomy" id="84645"/>
    <lineage>
        <taxon>Eukaryota</taxon>
        <taxon>Metazoa</taxon>
        <taxon>Chordata</taxon>
        <taxon>Craniata</taxon>
        <taxon>Vertebrata</taxon>
        <taxon>Euteleostomi</taxon>
        <taxon>Actinopterygii</taxon>
        <taxon>Neopterygii</taxon>
        <taxon>Teleostei</taxon>
        <taxon>Ostariophysi</taxon>
        <taxon>Cypriniformes</taxon>
        <taxon>Cyprinidae</taxon>
        <taxon>Labeoninae</taxon>
        <taxon>Labeonini</taxon>
        <taxon>Labeo</taxon>
    </lineage>
</organism>
<comment type="catalytic activity">
    <reaction evidence="9">
        <text>L-seryl-[protein] + ATP = O-phospho-L-seryl-[protein] + ADP + H(+)</text>
        <dbReference type="Rhea" id="RHEA:17989"/>
        <dbReference type="Rhea" id="RHEA-COMP:9863"/>
        <dbReference type="Rhea" id="RHEA-COMP:11604"/>
        <dbReference type="ChEBI" id="CHEBI:15378"/>
        <dbReference type="ChEBI" id="CHEBI:29999"/>
        <dbReference type="ChEBI" id="CHEBI:30616"/>
        <dbReference type="ChEBI" id="CHEBI:83421"/>
        <dbReference type="ChEBI" id="CHEBI:456216"/>
        <dbReference type="EC" id="2.7.11.1"/>
    </reaction>
</comment>
<dbReference type="Gene3D" id="1.10.510.10">
    <property type="entry name" value="Transferase(Phosphotransferase) domain 1"/>
    <property type="match status" value="2"/>
</dbReference>
<dbReference type="PROSITE" id="PS00107">
    <property type="entry name" value="PROTEIN_KINASE_ATP"/>
    <property type="match status" value="1"/>
</dbReference>
<protein>
    <recommendedName>
        <fullName evidence="2">non-specific serine/threonine protein kinase</fullName>
        <ecNumber evidence="2">2.7.11.1</ecNumber>
    </recommendedName>
</protein>
<dbReference type="STRING" id="84645.A0A498NVR9"/>
<comment type="caution">
    <text evidence="13">The sequence shown here is derived from an EMBL/GenBank/DDBJ whole genome shotgun (WGS) entry which is preliminary data.</text>
</comment>
<feature type="domain" description="Protein kinase" evidence="12">
    <location>
        <begin position="193"/>
        <end position="445"/>
    </location>
</feature>
<keyword evidence="7 10" id="KW-0067">ATP-binding</keyword>
<dbReference type="GO" id="GO:0043066">
    <property type="term" value="P:negative regulation of apoptotic process"/>
    <property type="evidence" value="ECO:0007669"/>
    <property type="project" value="TreeGrafter"/>
</dbReference>
<evidence type="ECO:0000256" key="5">
    <source>
        <dbReference type="ARBA" id="ARBA00022741"/>
    </source>
</evidence>
<evidence type="ECO:0000313" key="13">
    <source>
        <dbReference type="EMBL" id="RXN35838.1"/>
    </source>
</evidence>
<sequence>MLDFGCGHLLKDSEYKEFAGTLSFAPPEWFRSHSYRAGPATAWSLGVTLYQLLCGSLPFRSARRVRRLRFPRHLSADCRQLIRWCLKAAADDRPSLQDIEQHPWLQSTALGRSRSAAAFTQMAAGQEVGGQCGDYIQKTLSNPTQPWSPELPGYIAPLPSESTQRKRKRQSLEDEDPSTSYERPAKRSREDSYIKGPMLGQGGFGSVFAGTRSSDGLPVAIKYVTKDEEHEDIEVEGQGLLPLEVALMTRVNSAPACPNVLKLLEWFEHPGRYVMILERPDPCQDLHSFCEENGCLDESQAKKVLMQLISALKHCESCGVFHRDVKPQNLLICTDTNEIKLLDFGCGHLLKDSEYKEFAGTLSFAPPEWFRSHSYRAGPATAWSLGVTLYQLLCGSLPFRSARRVRRLRFPRHLSADCRQLIRWCLKAAADDRPSLQDIEQHPWLQSTVKEMPIHSAVDLQGAVLGRHEEEIFATRHAVESLAAQITDLTNRLHLLQSQSPSLEPRTTSEPRINNPPCYSASHRGPEKKRILMAFWDQQKPENKLTNSQ</sequence>
<feature type="domain" description="Protein kinase" evidence="12">
    <location>
        <begin position="1"/>
        <end position="105"/>
    </location>
</feature>
<accession>A0A498NVR9</accession>
<evidence type="ECO:0000256" key="3">
    <source>
        <dbReference type="ARBA" id="ARBA00022527"/>
    </source>
</evidence>
<dbReference type="InterPro" id="IPR017441">
    <property type="entry name" value="Protein_kinase_ATP_BS"/>
</dbReference>
<dbReference type="GO" id="GO:0007346">
    <property type="term" value="P:regulation of mitotic cell cycle"/>
    <property type="evidence" value="ECO:0007669"/>
    <property type="project" value="TreeGrafter"/>
</dbReference>
<dbReference type="Proteomes" id="UP000290572">
    <property type="component" value="Unassembled WGS sequence"/>
</dbReference>
<evidence type="ECO:0000256" key="7">
    <source>
        <dbReference type="ARBA" id="ARBA00022840"/>
    </source>
</evidence>
<comment type="similarity">
    <text evidence="1">Belongs to the protein kinase superfamily. CAMK Ser/Thr protein kinase family. PIM subfamily.</text>
</comment>
<dbReference type="PANTHER" id="PTHR22984:SF11">
    <property type="entry name" value="AURORA KINASE-RELATED"/>
    <property type="match status" value="1"/>
</dbReference>
<evidence type="ECO:0000256" key="6">
    <source>
        <dbReference type="ARBA" id="ARBA00022777"/>
    </source>
</evidence>
<dbReference type="Gene3D" id="3.30.200.20">
    <property type="entry name" value="Phosphorylase Kinase, domain 1"/>
    <property type="match status" value="1"/>
</dbReference>
<keyword evidence="6 13" id="KW-0418">Kinase</keyword>